<name>A0AAV2CZT4_9ROSI</name>
<dbReference type="EMBL" id="OZ034814">
    <property type="protein sequence ID" value="CAL1361774.1"/>
    <property type="molecule type" value="Genomic_DNA"/>
</dbReference>
<dbReference type="Proteomes" id="UP001497516">
    <property type="component" value="Chromosome 10"/>
</dbReference>
<sequence length="73" mass="8448">MTFCTIVREKDRCHDSQIATKKWGMISSASEAQNDKARDHDLHFPNLAHELCQFVRELGRELGEMKSIVKFLV</sequence>
<protein>
    <submittedName>
        <fullName evidence="1">Uncharacterized protein</fullName>
    </submittedName>
</protein>
<gene>
    <name evidence="1" type="ORF">LTRI10_LOCUS9135</name>
</gene>
<reference evidence="1 2" key="1">
    <citation type="submission" date="2024-04" db="EMBL/GenBank/DDBJ databases">
        <authorList>
            <person name="Fracassetti M."/>
        </authorList>
    </citation>
    <scope>NUCLEOTIDE SEQUENCE [LARGE SCALE GENOMIC DNA]</scope>
</reference>
<organism evidence="1 2">
    <name type="scientific">Linum trigynum</name>
    <dbReference type="NCBI Taxonomy" id="586398"/>
    <lineage>
        <taxon>Eukaryota</taxon>
        <taxon>Viridiplantae</taxon>
        <taxon>Streptophyta</taxon>
        <taxon>Embryophyta</taxon>
        <taxon>Tracheophyta</taxon>
        <taxon>Spermatophyta</taxon>
        <taxon>Magnoliopsida</taxon>
        <taxon>eudicotyledons</taxon>
        <taxon>Gunneridae</taxon>
        <taxon>Pentapetalae</taxon>
        <taxon>rosids</taxon>
        <taxon>fabids</taxon>
        <taxon>Malpighiales</taxon>
        <taxon>Linaceae</taxon>
        <taxon>Linum</taxon>
    </lineage>
</organism>
<keyword evidence="2" id="KW-1185">Reference proteome</keyword>
<proteinExistence type="predicted"/>
<accession>A0AAV2CZT4</accession>
<evidence type="ECO:0000313" key="2">
    <source>
        <dbReference type="Proteomes" id="UP001497516"/>
    </source>
</evidence>
<dbReference type="AlphaFoldDB" id="A0AAV2CZT4"/>
<evidence type="ECO:0000313" key="1">
    <source>
        <dbReference type="EMBL" id="CAL1361774.1"/>
    </source>
</evidence>